<comment type="caution">
    <text evidence="4">The sequence shown here is derived from an EMBL/GenBank/DDBJ whole genome shotgun (WGS) entry which is preliminary data.</text>
</comment>
<proteinExistence type="inferred from homology"/>
<dbReference type="PROSITE" id="PS51462">
    <property type="entry name" value="NUDIX"/>
    <property type="match status" value="1"/>
</dbReference>
<evidence type="ECO:0000313" key="5">
    <source>
        <dbReference type="Proteomes" id="UP000031408"/>
    </source>
</evidence>
<dbReference type="InterPro" id="IPR020476">
    <property type="entry name" value="Nudix_hydrolase"/>
</dbReference>
<protein>
    <recommendedName>
        <fullName evidence="3">Nudix hydrolase domain-containing protein</fullName>
    </recommendedName>
</protein>
<dbReference type="PRINTS" id="PR00502">
    <property type="entry name" value="NUDIXFAMILY"/>
</dbReference>
<dbReference type="EMBL" id="JSVC01000018">
    <property type="protein sequence ID" value="KIC93623.1"/>
    <property type="molecule type" value="Genomic_DNA"/>
</dbReference>
<dbReference type="Pfam" id="PF00293">
    <property type="entry name" value="NUDIX"/>
    <property type="match status" value="1"/>
</dbReference>
<name>A0A0C1LDU6_9BACT</name>
<evidence type="ECO:0000313" key="4">
    <source>
        <dbReference type="EMBL" id="KIC93623.1"/>
    </source>
</evidence>
<keyword evidence="5" id="KW-1185">Reference proteome</keyword>
<keyword evidence="1 2" id="KW-0378">Hydrolase</keyword>
<dbReference type="PROSITE" id="PS00893">
    <property type="entry name" value="NUDIX_BOX"/>
    <property type="match status" value="1"/>
</dbReference>
<sequence length="210" mass="24130">MYIKIYFGDKPLFLCDDITPDLEPFLHHDDAVFIDEFSTPALKSMIYEMELPGIHAGILKHNDLQALKKAFWKKFTIIQAGGGAVWNEKHALLFIHRRGKWDLPKGKLDEGETIEHCAVREVEEETGLQGASITRPLLTTYHTYHESGKHILKETVWFEMKIKGDQHLKPQTEEDIHAAEWLAKKDWGKVNGNTFPSIRDVIIALGERRS</sequence>
<gene>
    <name evidence="4" type="ORF">OI18_15745</name>
</gene>
<evidence type="ECO:0000256" key="1">
    <source>
        <dbReference type="ARBA" id="ARBA00022801"/>
    </source>
</evidence>
<dbReference type="AlphaFoldDB" id="A0A0C1LDU6"/>
<dbReference type="GO" id="GO:0016787">
    <property type="term" value="F:hydrolase activity"/>
    <property type="evidence" value="ECO:0007669"/>
    <property type="project" value="UniProtKB-KW"/>
</dbReference>
<reference evidence="4 5" key="1">
    <citation type="submission" date="2014-11" db="EMBL/GenBank/DDBJ databases">
        <title>Genome sequence of Flavihumibacter solisilvae 3-3.</title>
        <authorList>
            <person name="Zhou G."/>
            <person name="Li M."/>
            <person name="Wang G."/>
        </authorList>
    </citation>
    <scope>NUCLEOTIDE SEQUENCE [LARGE SCALE GENOMIC DNA]</scope>
    <source>
        <strain evidence="4 5">3-3</strain>
    </source>
</reference>
<dbReference type="PANTHER" id="PTHR43736">
    <property type="entry name" value="ADP-RIBOSE PYROPHOSPHATASE"/>
    <property type="match status" value="1"/>
</dbReference>
<dbReference type="Gene3D" id="3.90.79.10">
    <property type="entry name" value="Nucleoside Triphosphate Pyrophosphohydrolase"/>
    <property type="match status" value="1"/>
</dbReference>
<dbReference type="InterPro" id="IPR015797">
    <property type="entry name" value="NUDIX_hydrolase-like_dom_sf"/>
</dbReference>
<dbReference type="Proteomes" id="UP000031408">
    <property type="component" value="Unassembled WGS sequence"/>
</dbReference>
<evidence type="ECO:0000256" key="2">
    <source>
        <dbReference type="RuleBase" id="RU003476"/>
    </source>
</evidence>
<dbReference type="PANTHER" id="PTHR43736:SF1">
    <property type="entry name" value="DIHYDRONEOPTERIN TRIPHOSPHATE DIPHOSPHATASE"/>
    <property type="match status" value="1"/>
</dbReference>
<dbReference type="CDD" id="cd03673">
    <property type="entry name" value="NUDIX_Ap6A_hydrolase"/>
    <property type="match status" value="1"/>
</dbReference>
<feature type="domain" description="Nudix hydrolase" evidence="3">
    <location>
        <begin position="76"/>
        <end position="209"/>
    </location>
</feature>
<dbReference type="InterPro" id="IPR020084">
    <property type="entry name" value="NUDIX_hydrolase_CS"/>
</dbReference>
<dbReference type="OrthoDB" id="9816289at2"/>
<dbReference type="STRING" id="1349421.OI18_15745"/>
<dbReference type="SUPFAM" id="SSF55811">
    <property type="entry name" value="Nudix"/>
    <property type="match status" value="1"/>
</dbReference>
<accession>A0A0C1LDU6</accession>
<evidence type="ECO:0000259" key="3">
    <source>
        <dbReference type="PROSITE" id="PS51462"/>
    </source>
</evidence>
<organism evidence="4 5">
    <name type="scientific">Flavihumibacter solisilvae</name>
    <dbReference type="NCBI Taxonomy" id="1349421"/>
    <lineage>
        <taxon>Bacteria</taxon>
        <taxon>Pseudomonadati</taxon>
        <taxon>Bacteroidota</taxon>
        <taxon>Chitinophagia</taxon>
        <taxon>Chitinophagales</taxon>
        <taxon>Chitinophagaceae</taxon>
        <taxon>Flavihumibacter</taxon>
    </lineage>
</organism>
<comment type="similarity">
    <text evidence="2">Belongs to the Nudix hydrolase family.</text>
</comment>
<dbReference type="RefSeq" id="WP_039141504.1">
    <property type="nucleotide sequence ID" value="NZ_JSVC01000018.1"/>
</dbReference>
<dbReference type="InterPro" id="IPR000086">
    <property type="entry name" value="NUDIX_hydrolase_dom"/>
</dbReference>